<accession>A0A2V2VKJ1</accession>
<dbReference type="VEuPathDB" id="TriTrypDB:TcCLB.506811.180"/>
<evidence type="ECO:0000256" key="8">
    <source>
        <dbReference type="SAM" id="Phobius"/>
    </source>
</evidence>
<dbReference type="VEuPathDB" id="TriTrypDB:C4B63_17g62"/>
<proteinExistence type="predicted"/>
<dbReference type="VEuPathDB" id="TriTrypDB:BCY84_01445"/>
<organism evidence="10 11">
    <name type="scientific">Trypanosoma cruzi</name>
    <dbReference type="NCBI Taxonomy" id="5693"/>
    <lineage>
        <taxon>Eukaryota</taxon>
        <taxon>Discoba</taxon>
        <taxon>Euglenozoa</taxon>
        <taxon>Kinetoplastea</taxon>
        <taxon>Metakinetoplastina</taxon>
        <taxon>Trypanosomatida</taxon>
        <taxon>Trypanosomatidae</taxon>
        <taxon>Trypanosoma</taxon>
        <taxon>Schizotrypanum</taxon>
    </lineage>
</organism>
<dbReference type="VEuPathDB" id="TriTrypDB:TcCL_NonESM00903"/>
<evidence type="ECO:0000256" key="1">
    <source>
        <dbReference type="ARBA" id="ARBA00022527"/>
    </source>
</evidence>
<dbReference type="VEuPathDB" id="TriTrypDB:Tc_MARK_6566"/>
<gene>
    <name evidence="10" type="ORF">C4B63_17g62</name>
</gene>
<dbReference type="SUPFAM" id="SSF56112">
    <property type="entry name" value="Protein kinase-like (PK-like)"/>
    <property type="match status" value="1"/>
</dbReference>
<evidence type="ECO:0000256" key="4">
    <source>
        <dbReference type="ARBA" id="ARBA00022777"/>
    </source>
</evidence>
<dbReference type="VEuPathDB" id="TriTrypDB:TcCL_NonESM00900"/>
<feature type="repeat" description="TPR" evidence="6">
    <location>
        <begin position="774"/>
        <end position="807"/>
    </location>
</feature>
<feature type="transmembrane region" description="Helical" evidence="8">
    <location>
        <begin position="90"/>
        <end position="115"/>
    </location>
</feature>
<dbReference type="GO" id="GO:0005524">
    <property type="term" value="F:ATP binding"/>
    <property type="evidence" value="ECO:0007669"/>
    <property type="project" value="UniProtKB-KW"/>
</dbReference>
<keyword evidence="2" id="KW-0808">Transferase</keyword>
<dbReference type="VEuPathDB" id="TriTrypDB:ECC02_003739"/>
<dbReference type="VEuPathDB" id="TriTrypDB:TCSYLVIO_004218"/>
<evidence type="ECO:0000256" key="2">
    <source>
        <dbReference type="ARBA" id="ARBA00022679"/>
    </source>
</evidence>
<dbReference type="InterPro" id="IPR008271">
    <property type="entry name" value="Ser/Thr_kinase_AS"/>
</dbReference>
<protein>
    <recommendedName>
        <fullName evidence="9">Protein kinase domain-containing protein</fullName>
    </recommendedName>
</protein>
<dbReference type="Pfam" id="PF00069">
    <property type="entry name" value="Pkinase"/>
    <property type="match status" value="1"/>
</dbReference>
<feature type="compositionally biased region" description="Basic and acidic residues" evidence="7">
    <location>
        <begin position="1"/>
        <end position="11"/>
    </location>
</feature>
<dbReference type="VEuPathDB" id="TriTrypDB:TcCL_NonESM00902"/>
<dbReference type="InterPro" id="IPR011009">
    <property type="entry name" value="Kinase-like_dom_sf"/>
</dbReference>
<feature type="region of interest" description="Disordered" evidence="7">
    <location>
        <begin position="57"/>
        <end position="80"/>
    </location>
</feature>
<evidence type="ECO:0000313" key="10">
    <source>
        <dbReference type="EMBL" id="PWU96947.1"/>
    </source>
</evidence>
<evidence type="ECO:0000256" key="7">
    <source>
        <dbReference type="SAM" id="MobiDB-lite"/>
    </source>
</evidence>
<dbReference type="PROSITE" id="PS50011">
    <property type="entry name" value="PROTEIN_KINASE_DOM"/>
    <property type="match status" value="1"/>
</dbReference>
<dbReference type="VEuPathDB" id="TriTrypDB:TcYC6_0053530"/>
<dbReference type="PANTHER" id="PTHR11584:SF369">
    <property type="entry name" value="MITOGEN-ACTIVATED PROTEIN KINASE KINASE KINASE 19-RELATED"/>
    <property type="match status" value="1"/>
</dbReference>
<keyword evidence="8" id="KW-1133">Transmembrane helix</keyword>
<dbReference type="InterPro" id="IPR019734">
    <property type="entry name" value="TPR_rpt"/>
</dbReference>
<feature type="region of interest" description="Disordered" evidence="7">
    <location>
        <begin position="1"/>
        <end position="30"/>
    </location>
</feature>
<feature type="transmembrane region" description="Helical" evidence="8">
    <location>
        <begin position="182"/>
        <end position="203"/>
    </location>
</feature>
<evidence type="ECO:0000256" key="6">
    <source>
        <dbReference type="PROSITE-ProRule" id="PRU00339"/>
    </source>
</evidence>
<keyword evidence="6" id="KW-0802">TPR repeat</keyword>
<dbReference type="VEuPathDB" id="TriTrypDB:Tc_MARK_6565"/>
<dbReference type="GO" id="GO:0004674">
    <property type="term" value="F:protein serine/threonine kinase activity"/>
    <property type="evidence" value="ECO:0007669"/>
    <property type="project" value="UniProtKB-KW"/>
</dbReference>
<dbReference type="SMART" id="SM00220">
    <property type="entry name" value="S_TKc"/>
    <property type="match status" value="1"/>
</dbReference>
<feature type="domain" description="Protein kinase" evidence="9">
    <location>
        <begin position="921"/>
        <end position="1193"/>
    </location>
</feature>
<dbReference type="VEuPathDB" id="TriTrypDB:TCSYLVIO_004219"/>
<reference evidence="10 11" key="1">
    <citation type="journal article" date="2018" name="Microb. Genom.">
        <title>Expanding an expanded genome: long-read sequencing of Trypanosoma cruzi.</title>
        <authorList>
            <person name="Berna L."/>
            <person name="Rodriguez M."/>
            <person name="Chiribao M.L."/>
            <person name="Parodi-Talice A."/>
            <person name="Pita S."/>
            <person name="Rijo G."/>
            <person name="Alvarez-Valin F."/>
            <person name="Robello C."/>
        </authorList>
    </citation>
    <scope>NUCLEOTIDE SEQUENCE [LARGE SCALE GENOMIC DNA]</scope>
    <source>
        <strain evidence="10 11">Dm28c</strain>
    </source>
</reference>
<dbReference type="EMBL" id="PRFA01000017">
    <property type="protein sequence ID" value="PWU96947.1"/>
    <property type="molecule type" value="Genomic_DNA"/>
</dbReference>
<keyword evidence="1" id="KW-0723">Serine/threonine-protein kinase</keyword>
<dbReference type="Proteomes" id="UP000246121">
    <property type="component" value="Unassembled WGS sequence"/>
</dbReference>
<evidence type="ECO:0000259" key="9">
    <source>
        <dbReference type="PROSITE" id="PS50011"/>
    </source>
</evidence>
<keyword evidence="5" id="KW-0067">ATP-binding</keyword>
<dbReference type="PROSITE" id="PS00108">
    <property type="entry name" value="PROTEIN_KINASE_ST"/>
    <property type="match status" value="1"/>
</dbReference>
<feature type="compositionally biased region" description="Basic and acidic residues" evidence="7">
    <location>
        <begin position="61"/>
        <end position="75"/>
    </location>
</feature>
<keyword evidence="4" id="KW-0418">Kinase</keyword>
<dbReference type="InterPro" id="IPR000719">
    <property type="entry name" value="Prot_kinase_dom"/>
</dbReference>
<dbReference type="VEuPathDB" id="TriTrypDB:TcG_00299"/>
<feature type="transmembrane region" description="Helical" evidence="8">
    <location>
        <begin position="453"/>
        <end position="478"/>
    </location>
</feature>
<dbReference type="VEuPathDB" id="TriTrypDB:TCDM_13003"/>
<dbReference type="VEuPathDB" id="TriTrypDB:TcG_00298"/>
<keyword evidence="8" id="KW-0472">Membrane</keyword>
<dbReference type="VEuPathDB" id="TriTrypDB:TcCLB.511727.210"/>
<dbReference type="PANTHER" id="PTHR11584">
    <property type="entry name" value="SERINE/THREONINE PROTEIN KINASE"/>
    <property type="match status" value="1"/>
</dbReference>
<evidence type="ECO:0000256" key="5">
    <source>
        <dbReference type="ARBA" id="ARBA00022840"/>
    </source>
</evidence>
<sequence length="1194" mass="132016">MEEKVSEKPPEAAELVQMAASKASESRHSAEYSMQNPLGSIFGKSAPIHPMPSFSLYNEGHGLEEPEGEEARNATEDSVETDYEGKRRGFVISTVLAVALVISFGVIAVGLIGFLPGHMIGFRAVSGTAELIQVEAVRGVIIIMRSTILQLPDFAHTITANYMRNQTSAYTVNAFPKNSQSLLYSLLSVLSTFKDTISFFNFMDKRGLYSFASEFLWPSESSSMLLLGAHNSTTGISSVMTYNATILDVVSPEPLAYWNISEELLQKQGQFEHIVDPWVKNKSITQRWFPYSLNRTGLYFDFIIPFEIDGFAGCCEVGMPTHRLLRESRPLIAALRKHGRVMLFDDKRDIVILTSWGENSSWWSGGSYLSFNYLTLDGIKDPLAAAVARQVKSNRKQMSDVVNGTTEIVFPFENSAVRASFARVTDKNGLNVMLSVAVLRSDFFSGIVQARTIIIVVVVAVVTMSAITAFVGACYLVKPLTLLVNALKKASNLELPGSDSKVMKPSRILEVGEIQADYVKLFRQLLMLRKFVPEAILARINLGDMSTLTASVDVNENADDRDSSFSSNTSRSLVLGNEIGVKRDVRLNSDVFREQLNLFSPRHCTVVAVEFHASQLWDDSKKYMTLFIATATELSGCVEVLGPDKIVVSFGAHTTIPLHSIEGCRFAFEFLSKLSPYEQGAVTIVVECNEFLVGTCGAHLRNARVLLGTDYLFDLTRAMSGAPYHIAATSGVASQIQGYQAFPVDCVLIPSTSLPVVLYELRLLTTGEEQTQNVTKLFRLGFSAMRQGNYKQAISHFQRVEKSDPQAQRLIRLCAQRRLAKDTTPYVRCVNNSYDIANNTFQYSSGEIWNEVPEKKELINKTSVSLKRENSNLSREDSMALFELCQSSSSSSESFQALEDGCNSADDLPLLLTDMNHRVWTRSLKKISEGAFSAVFLGMSEDGGQVAIKCIPRRRRDIMQESLEAEMNVASKLRHPNIVQYVSCSVVQSHLAIIMEYVPGGSLHAVIKNFGRMSSLVARRFTVDILNGLSYLHGLGIVHCDVKPHNMLLGMDGVCKLSDFGSTISEAADMARTMADEVMLRGTALYMAPEVAAGGRSTSQSDIFSLGISLLEMLLGRLPWKWSSKAPEGSDATSLQALFNRDLLFVQSLARDYLEPEIPDFLDFEVAHFVRSCCHPNPAMRPSASALLSYSFVL</sequence>
<dbReference type="VEuPathDB" id="TriTrypDB:C3747_55g101"/>
<evidence type="ECO:0000256" key="3">
    <source>
        <dbReference type="ARBA" id="ARBA00022741"/>
    </source>
</evidence>
<name>A0A2V2VKJ1_TRYCR</name>
<dbReference type="VEuPathDB" id="TriTrypDB:TcBrA4_0104610"/>
<dbReference type="AlphaFoldDB" id="A0A2V2VKJ1"/>
<dbReference type="Gene3D" id="1.10.510.10">
    <property type="entry name" value="Transferase(Phosphotransferase) domain 1"/>
    <property type="match status" value="1"/>
</dbReference>
<keyword evidence="8" id="KW-0812">Transmembrane</keyword>
<dbReference type="VEuPathDB" id="TriTrypDB:TcG_00563"/>
<dbReference type="PROSITE" id="PS50005">
    <property type="entry name" value="TPR"/>
    <property type="match status" value="1"/>
</dbReference>
<keyword evidence="3" id="KW-0547">Nucleotide-binding</keyword>
<evidence type="ECO:0000313" key="11">
    <source>
        <dbReference type="Proteomes" id="UP000246121"/>
    </source>
</evidence>
<comment type="caution">
    <text evidence="10">The sequence shown here is derived from an EMBL/GenBank/DDBJ whole genome shotgun (WGS) entry which is preliminary data.</text>
</comment>